<dbReference type="GO" id="GO:0003979">
    <property type="term" value="F:UDP-glucose 6-dehydrogenase activity"/>
    <property type="evidence" value="ECO:0007669"/>
    <property type="project" value="UniProtKB-EC"/>
</dbReference>
<dbReference type="PROSITE" id="PS00108">
    <property type="entry name" value="PROTEIN_KINASE_ST"/>
    <property type="match status" value="1"/>
</dbReference>
<dbReference type="InterPro" id="IPR028356">
    <property type="entry name" value="UDPglc_DH_euk"/>
</dbReference>
<accession>A0A8S1QDA0</accession>
<evidence type="ECO:0000256" key="4">
    <source>
        <dbReference type="ARBA" id="ARBA00022840"/>
    </source>
</evidence>
<dbReference type="NCBIfam" id="TIGR03026">
    <property type="entry name" value="NDP-sugDHase"/>
    <property type="match status" value="1"/>
</dbReference>
<dbReference type="Pfam" id="PF00984">
    <property type="entry name" value="UDPG_MGDP_dh"/>
    <property type="match status" value="1"/>
</dbReference>
<dbReference type="Pfam" id="PF03720">
    <property type="entry name" value="UDPG_MGDP_dh_C"/>
    <property type="match status" value="1"/>
</dbReference>
<dbReference type="InterPro" id="IPR017476">
    <property type="entry name" value="UDP-Glc/GDP-Man"/>
</dbReference>
<dbReference type="InterPro" id="IPR008271">
    <property type="entry name" value="Ser/Thr_kinase_AS"/>
</dbReference>
<dbReference type="PROSITE" id="PS50011">
    <property type="entry name" value="PROTEIN_KINASE_DOM"/>
    <property type="match status" value="1"/>
</dbReference>
<dbReference type="PIRSF" id="PIRSF000124">
    <property type="entry name" value="UDPglc_GDPman_dh"/>
    <property type="match status" value="1"/>
</dbReference>
<protein>
    <recommendedName>
        <fullName evidence="2">UDP-glucose 6-dehydrogenase</fullName>
        <ecNumber evidence="2">1.1.1.22</ecNumber>
    </recommendedName>
</protein>
<reference evidence="11" key="1">
    <citation type="submission" date="2021-01" db="EMBL/GenBank/DDBJ databases">
        <authorList>
            <consortium name="Genoscope - CEA"/>
            <person name="William W."/>
        </authorList>
    </citation>
    <scope>NUCLEOTIDE SEQUENCE</scope>
</reference>
<evidence type="ECO:0000313" key="12">
    <source>
        <dbReference type="Proteomes" id="UP000688137"/>
    </source>
</evidence>
<dbReference type="InterPro" id="IPR028357">
    <property type="entry name" value="UDPglc_DH_bac"/>
</dbReference>
<dbReference type="FunFam" id="1.10.510.10:FF:001623">
    <property type="entry name" value="Uncharacterized protein"/>
    <property type="match status" value="1"/>
</dbReference>
<dbReference type="SMART" id="SM00220">
    <property type="entry name" value="S_TKc"/>
    <property type="match status" value="1"/>
</dbReference>
<evidence type="ECO:0000313" key="11">
    <source>
        <dbReference type="EMBL" id="CAD8112410.1"/>
    </source>
</evidence>
<keyword evidence="4 8" id="KW-0067">ATP-binding</keyword>
<proteinExistence type="predicted"/>
<dbReference type="InterPro" id="IPR000719">
    <property type="entry name" value="Prot_kinase_dom"/>
</dbReference>
<sequence length="966" mass="111615">MQIQKVSCFGAGYVGGPTMAVMASKCPKQTFVVYDINEQQINKWNTKQYPIYEENLNEYINKTIDKNLIFTNDIDLALKDCDIVFLAVNTPSKSYGLGAESQLDISYIDSCLQTIKKYPLTRKLILVEKSTVPIKTCDYINAVLKNLNICVLSNPEFLAEGTAIQDLLYPDRVIIGGPLESSQQLASLYEQWVPKDKIIFTNIYSAELSKIVANSFLAQRVSSINSISIICDKIGADVNEISQCIGSDSRIGNKFLKTSVGFGGSCFKKDLLCLIYMCESLQLDEVAQYWRQVYILNEYQKQRFINLIITSMFNCLRNKVIVILGVTFKAKTNDTRESAALMIIKKLQEEQAILRIYDPQGKIDNVEQCQSLDGIFQGASAIVIITEWEEFSKIDYVQAFNQMAKPSYCFDGRNLLSGDLMKSIGYLYYGLGRQYWPIFTEQDDTKTFWNKKSINFTQYTIIYQQLMNRISWKSNKPTEYEFLLSEEGVLFYKQNNKIKGYVELNEDISLKLIDLKISSKKTDAVKNQRYLHLYLEQRFVLYRCILNFSQYTFQFLKHLCQFCFVQNLDQLYTLQDVIGKGGFSKVYTLTPNIRLPNQSFNYAGKVYNKNELLSKKDLKKFYQFIRNECYVLKRINFPYVLKLCEIIQLDELLILVTEYIKGGSLYQYLKERKRLTELESTQILQKLALGLQQVHNLGYVHRDIKLENVLIDKDQLKLIDFGFAEKICRDRLVNGQGTAGYIAPEVFIKQPYQEVGDIFSLGVIFYSMLSGKAPFRSNTYDALLKLNKECQIDFSELRFPNVSQKTMHLLKAMLQKQPENRINVQDLLNQLTVHQIFSPFHVVASTQSIVEGSVGLSFNHLQSKNTLKSFYQHSQNSFIENNSQISQQQKPQKNLKDRRYKSQSMDKKGMFLKSSSFKPSLKSIYQIKIEQSDDNISITDFESPIPQEYIQFLQTSYQKLNCQKFI</sequence>
<dbReference type="GO" id="GO:0005524">
    <property type="term" value="F:ATP binding"/>
    <property type="evidence" value="ECO:0007669"/>
    <property type="project" value="UniProtKB-UniRule"/>
</dbReference>
<evidence type="ECO:0000256" key="6">
    <source>
        <dbReference type="ARBA" id="ARBA00023027"/>
    </source>
</evidence>
<gene>
    <name evidence="11" type="ORF">PPRIM_AZ9-3.1.T1510061</name>
</gene>
<feature type="region of interest" description="Disordered" evidence="9">
    <location>
        <begin position="882"/>
        <end position="903"/>
    </location>
</feature>
<dbReference type="Pfam" id="PF03721">
    <property type="entry name" value="UDPG_MGDP_dh_N"/>
    <property type="match status" value="1"/>
</dbReference>
<dbReference type="AlphaFoldDB" id="A0A8S1QDA0"/>
<dbReference type="GO" id="GO:0051287">
    <property type="term" value="F:NAD binding"/>
    <property type="evidence" value="ECO:0007669"/>
    <property type="project" value="InterPro"/>
</dbReference>
<dbReference type="Pfam" id="PF00069">
    <property type="entry name" value="Pkinase"/>
    <property type="match status" value="1"/>
</dbReference>
<dbReference type="PROSITE" id="PS00107">
    <property type="entry name" value="PROTEIN_KINASE_ATP"/>
    <property type="match status" value="1"/>
</dbReference>
<dbReference type="GO" id="GO:0004672">
    <property type="term" value="F:protein kinase activity"/>
    <property type="evidence" value="ECO:0007669"/>
    <property type="project" value="InterPro"/>
</dbReference>
<comment type="caution">
    <text evidence="11">The sequence shown here is derived from an EMBL/GenBank/DDBJ whole genome shotgun (WGS) entry which is preliminary data.</text>
</comment>
<name>A0A8S1QDA0_PARPR</name>
<evidence type="ECO:0000256" key="2">
    <source>
        <dbReference type="ARBA" id="ARBA00012954"/>
    </source>
</evidence>
<evidence type="ECO:0000256" key="5">
    <source>
        <dbReference type="ARBA" id="ARBA00023002"/>
    </source>
</evidence>
<keyword evidence="6" id="KW-0520">NAD</keyword>
<dbReference type="GO" id="GO:0006024">
    <property type="term" value="P:glycosaminoglycan biosynthetic process"/>
    <property type="evidence" value="ECO:0007669"/>
    <property type="project" value="TreeGrafter"/>
</dbReference>
<evidence type="ECO:0000256" key="7">
    <source>
        <dbReference type="ARBA" id="ARBA00047473"/>
    </source>
</evidence>
<evidence type="ECO:0000256" key="8">
    <source>
        <dbReference type="PROSITE-ProRule" id="PRU10141"/>
    </source>
</evidence>
<evidence type="ECO:0000256" key="3">
    <source>
        <dbReference type="ARBA" id="ARBA00022741"/>
    </source>
</evidence>
<dbReference type="SMART" id="SM00984">
    <property type="entry name" value="UDPG_MGDP_dh_C"/>
    <property type="match status" value="1"/>
</dbReference>
<feature type="binding site" evidence="8">
    <location>
        <position position="605"/>
    </location>
    <ligand>
        <name>ATP</name>
        <dbReference type="ChEBI" id="CHEBI:30616"/>
    </ligand>
</feature>
<evidence type="ECO:0000259" key="10">
    <source>
        <dbReference type="PROSITE" id="PS50011"/>
    </source>
</evidence>
<comment type="pathway">
    <text evidence="1">Nucleotide-sugar biosynthesis; UDP-alpha-D-glucuronate biosynthesis; UDP-alpha-D-glucuronate from UDP-alpha-D-glucose: step 1/1.</text>
</comment>
<dbReference type="PANTHER" id="PTHR11374:SF3">
    <property type="entry name" value="UDP-GLUCOSE 6-DEHYDROGENASE"/>
    <property type="match status" value="1"/>
</dbReference>
<dbReference type="PIRSF" id="PIRSF500134">
    <property type="entry name" value="UDPglc_DH_bac"/>
    <property type="match status" value="1"/>
</dbReference>
<dbReference type="InterPro" id="IPR017441">
    <property type="entry name" value="Protein_kinase_ATP_BS"/>
</dbReference>
<feature type="compositionally biased region" description="Polar residues" evidence="9">
    <location>
        <begin position="882"/>
        <end position="892"/>
    </location>
</feature>
<evidence type="ECO:0000256" key="1">
    <source>
        <dbReference type="ARBA" id="ARBA00004701"/>
    </source>
</evidence>
<comment type="catalytic activity">
    <reaction evidence="7">
        <text>UDP-alpha-D-glucose + 2 NAD(+) + H2O = UDP-alpha-D-glucuronate + 2 NADH + 3 H(+)</text>
        <dbReference type="Rhea" id="RHEA:23596"/>
        <dbReference type="ChEBI" id="CHEBI:15377"/>
        <dbReference type="ChEBI" id="CHEBI:15378"/>
        <dbReference type="ChEBI" id="CHEBI:57540"/>
        <dbReference type="ChEBI" id="CHEBI:57945"/>
        <dbReference type="ChEBI" id="CHEBI:58052"/>
        <dbReference type="ChEBI" id="CHEBI:58885"/>
        <dbReference type="EC" id="1.1.1.22"/>
    </reaction>
</comment>
<keyword evidence="3 8" id="KW-0547">Nucleotide-binding</keyword>
<dbReference type="InterPro" id="IPR014027">
    <property type="entry name" value="UDP-Glc/GDP-Man_DH_C"/>
</dbReference>
<dbReference type="GO" id="GO:0005634">
    <property type="term" value="C:nucleus"/>
    <property type="evidence" value="ECO:0007669"/>
    <property type="project" value="TreeGrafter"/>
</dbReference>
<dbReference type="PANTHER" id="PTHR11374">
    <property type="entry name" value="UDP-GLUCOSE DEHYDROGENASE/UDP-MANNAC DEHYDROGENASE"/>
    <property type="match status" value="1"/>
</dbReference>
<dbReference type="InterPro" id="IPR001732">
    <property type="entry name" value="UDP-Glc/GDP-Man_DH_N"/>
</dbReference>
<dbReference type="InterPro" id="IPR014026">
    <property type="entry name" value="UDP-Glc/GDP-Man_DH_dimer"/>
</dbReference>
<dbReference type="Proteomes" id="UP000688137">
    <property type="component" value="Unassembled WGS sequence"/>
</dbReference>
<keyword evidence="5" id="KW-0560">Oxidoreductase</keyword>
<dbReference type="EC" id="1.1.1.22" evidence="2"/>
<dbReference type="FunFam" id="3.40.50.720:FF:000193">
    <property type="entry name" value="UDP-glucose 6-dehydrogenase"/>
    <property type="match status" value="1"/>
</dbReference>
<dbReference type="EMBL" id="CAJJDM010000156">
    <property type="protein sequence ID" value="CAD8112410.1"/>
    <property type="molecule type" value="Genomic_DNA"/>
</dbReference>
<feature type="domain" description="Protein kinase" evidence="10">
    <location>
        <begin position="572"/>
        <end position="837"/>
    </location>
</feature>
<keyword evidence="12" id="KW-1185">Reference proteome</keyword>
<organism evidence="11 12">
    <name type="scientific">Paramecium primaurelia</name>
    <dbReference type="NCBI Taxonomy" id="5886"/>
    <lineage>
        <taxon>Eukaryota</taxon>
        <taxon>Sar</taxon>
        <taxon>Alveolata</taxon>
        <taxon>Ciliophora</taxon>
        <taxon>Intramacronucleata</taxon>
        <taxon>Oligohymenophorea</taxon>
        <taxon>Peniculida</taxon>
        <taxon>Parameciidae</taxon>
        <taxon>Paramecium</taxon>
    </lineage>
</organism>
<evidence type="ECO:0000256" key="9">
    <source>
        <dbReference type="SAM" id="MobiDB-lite"/>
    </source>
</evidence>